<dbReference type="AlphaFoldDB" id="M0ANG4"/>
<dbReference type="RefSeq" id="WP_006667332.1">
    <property type="nucleotide sequence ID" value="NZ_AOIP01000055.1"/>
</dbReference>
<dbReference type="PATRIC" id="fig|1227491.4.peg.3983"/>
<keyword evidence="2" id="KW-1133">Transmembrane helix</keyword>
<evidence type="ECO:0000313" key="6">
    <source>
        <dbReference type="EMBL" id="ELY99871.1"/>
    </source>
</evidence>
<evidence type="ECO:0000259" key="3">
    <source>
        <dbReference type="Pfam" id="PF26589"/>
    </source>
</evidence>
<name>M0ANG4_9EURY</name>
<comment type="caution">
    <text evidence="6">The sequence shown here is derived from an EMBL/GenBank/DDBJ whole genome shotgun (WGS) entry which is preliminary data.</text>
</comment>
<evidence type="ECO:0000313" key="7">
    <source>
        <dbReference type="Proteomes" id="UP000011591"/>
    </source>
</evidence>
<feature type="region of interest" description="Disordered" evidence="1">
    <location>
        <begin position="1"/>
        <end position="30"/>
    </location>
</feature>
<accession>M0ANG4</accession>
<dbReference type="InterPro" id="IPR058499">
    <property type="entry name" value="DUF8186"/>
</dbReference>
<proteinExistence type="predicted"/>
<gene>
    <name evidence="6" type="ORF">C480_19734</name>
</gene>
<evidence type="ECO:0000256" key="2">
    <source>
        <dbReference type="SAM" id="Phobius"/>
    </source>
</evidence>
<feature type="domain" description="DUF8186" evidence="4">
    <location>
        <begin position="241"/>
        <end position="395"/>
    </location>
</feature>
<dbReference type="InterPro" id="IPR058910">
    <property type="entry name" value="DUF8186_M"/>
</dbReference>
<feature type="compositionally biased region" description="Polar residues" evidence="1">
    <location>
        <begin position="19"/>
        <end position="30"/>
    </location>
</feature>
<feature type="domain" description="DUF8186" evidence="5">
    <location>
        <begin position="403"/>
        <end position="489"/>
    </location>
</feature>
<protein>
    <submittedName>
        <fullName evidence="6">Uncharacterized protein</fullName>
    </submittedName>
</protein>
<evidence type="ECO:0000259" key="5">
    <source>
        <dbReference type="Pfam" id="PF26591"/>
    </source>
</evidence>
<evidence type="ECO:0000256" key="1">
    <source>
        <dbReference type="SAM" id="MobiDB-lite"/>
    </source>
</evidence>
<evidence type="ECO:0000259" key="4">
    <source>
        <dbReference type="Pfam" id="PF26590"/>
    </source>
</evidence>
<sequence>MNETRYPLLWSEDVDHGNHSSNGTEDTVSSGLEFSTRLANSTDVPFDEPITDVETWNSGDLQDFAPGEANTSVYPDGTHRENGLYIKDAYTSIVAVQPSTILHTENNSTRYIAPDGEVLTIADYRVALPDNDDSGSTRDQWSIARSSIDSVTLQADGRELDTDGDHRSTLEYSGLAGTQNLTVETNISVRLRHKTQTCWLYNSTADSCDGSWKNETEYLTDQVTVTDSYQAVATQINERGGKRVTFENAENHTGVVIHPGTTWAGLDISSDVCLRGNWRFYSAGIDGWRTMVSRNETTTTQRNSSVRPAQLHAVPMQQEPVLVSEATGDVEIPLVIEEAWGREQNGTSLPDTISIPVADRYVNATSIAVRSETLPAATFDEVTVRGIVRGQSQTISVTDNGAVSDTNLNLTVLEADSSGALVQAIVTENTTGDPVTTGRVEVGNQSAAVNASGIAVLELEERPSLVVDGQYVPRDWWRAEQLYSSASDRAKIPANYPEFQKLVEFVLVTLLWFLPAALAVYGFDYVTGGAALGLRDQQ</sequence>
<feature type="domain" description="DUF8186" evidence="3">
    <location>
        <begin position="62"/>
        <end position="231"/>
    </location>
</feature>
<organism evidence="6 7">
    <name type="scientific">Natrialba aegyptia DSM 13077</name>
    <dbReference type="NCBI Taxonomy" id="1227491"/>
    <lineage>
        <taxon>Archaea</taxon>
        <taxon>Methanobacteriati</taxon>
        <taxon>Methanobacteriota</taxon>
        <taxon>Stenosarchaea group</taxon>
        <taxon>Halobacteria</taxon>
        <taxon>Halobacteriales</taxon>
        <taxon>Natrialbaceae</taxon>
        <taxon>Natrialba</taxon>
    </lineage>
</organism>
<reference evidence="6 7" key="1">
    <citation type="journal article" date="2014" name="PLoS Genet.">
        <title>Phylogenetically driven sequencing of extremely halophilic archaea reveals strategies for static and dynamic osmo-response.</title>
        <authorList>
            <person name="Becker E.A."/>
            <person name="Seitzer P.M."/>
            <person name="Tritt A."/>
            <person name="Larsen D."/>
            <person name="Krusor M."/>
            <person name="Yao A.I."/>
            <person name="Wu D."/>
            <person name="Madern D."/>
            <person name="Eisen J.A."/>
            <person name="Darling A.E."/>
            <person name="Facciotti M.T."/>
        </authorList>
    </citation>
    <scope>NUCLEOTIDE SEQUENCE [LARGE SCALE GENOMIC DNA]</scope>
    <source>
        <strain evidence="6 7">DSM 13077</strain>
    </source>
</reference>
<keyword evidence="2" id="KW-0472">Membrane</keyword>
<keyword evidence="7" id="KW-1185">Reference proteome</keyword>
<dbReference type="Pfam" id="PF26589">
    <property type="entry name" value="DUF8186"/>
    <property type="match status" value="1"/>
</dbReference>
<keyword evidence="2" id="KW-0812">Transmembrane</keyword>
<feature type="transmembrane region" description="Helical" evidence="2">
    <location>
        <begin position="505"/>
        <end position="526"/>
    </location>
</feature>
<dbReference type="Proteomes" id="UP000011591">
    <property type="component" value="Unassembled WGS sequence"/>
</dbReference>
<dbReference type="InterPro" id="IPR058911">
    <property type="entry name" value="DUF8186_C"/>
</dbReference>
<dbReference type="EMBL" id="AOIP01000055">
    <property type="protein sequence ID" value="ELY99871.1"/>
    <property type="molecule type" value="Genomic_DNA"/>
</dbReference>
<dbReference type="Pfam" id="PF26590">
    <property type="entry name" value="DUF8186_M"/>
    <property type="match status" value="1"/>
</dbReference>
<dbReference type="Pfam" id="PF26591">
    <property type="entry name" value="DUF8186_C"/>
    <property type="match status" value="1"/>
</dbReference>